<organism evidence="2 3">
    <name type="scientific">Acetatifactor muris</name>
    <dbReference type="NCBI Taxonomy" id="879566"/>
    <lineage>
        <taxon>Bacteria</taxon>
        <taxon>Bacillati</taxon>
        <taxon>Bacillota</taxon>
        <taxon>Clostridia</taxon>
        <taxon>Lachnospirales</taxon>
        <taxon>Lachnospiraceae</taxon>
        <taxon>Acetatifactor</taxon>
    </lineage>
</organism>
<dbReference type="OrthoDB" id="1976022at2"/>
<gene>
    <name evidence="2" type="ORF">AMURIS_05102</name>
</gene>
<evidence type="ECO:0000313" key="3">
    <source>
        <dbReference type="Proteomes" id="UP000236311"/>
    </source>
</evidence>
<dbReference type="AlphaFoldDB" id="A0A2K4ZPC7"/>
<reference evidence="2 3" key="1">
    <citation type="submission" date="2018-01" db="EMBL/GenBank/DDBJ databases">
        <authorList>
            <person name="Gaut B.S."/>
            <person name="Morton B.R."/>
            <person name="Clegg M.T."/>
            <person name="Duvall M.R."/>
        </authorList>
    </citation>
    <scope>NUCLEOTIDE SEQUENCE [LARGE SCALE GENOMIC DNA]</scope>
    <source>
        <strain evidence="2">GP69</strain>
    </source>
</reference>
<dbReference type="RefSeq" id="WP_103242298.1">
    <property type="nucleotide sequence ID" value="NZ_JANJZD010000052.1"/>
</dbReference>
<name>A0A2K4ZPC7_9FIRM</name>
<protein>
    <submittedName>
        <fullName evidence="2">Uncharacterized protein</fullName>
    </submittedName>
</protein>
<sequence length="93" mass="10829">MCMTKKELESKVQEFRSLKAMKEELENELKAVEYSIISYMTENGIDTEITDTAKITYKPQSRTTLDKEKLADILGDDLKPFEKISFFNVLRVK</sequence>
<evidence type="ECO:0000256" key="1">
    <source>
        <dbReference type="SAM" id="Coils"/>
    </source>
</evidence>
<proteinExistence type="predicted"/>
<accession>A0A2K4ZPC7</accession>
<dbReference type="EMBL" id="OFSM01000046">
    <property type="protein sequence ID" value="SOY32344.1"/>
    <property type="molecule type" value="Genomic_DNA"/>
</dbReference>
<keyword evidence="3" id="KW-1185">Reference proteome</keyword>
<keyword evidence="1" id="KW-0175">Coiled coil</keyword>
<evidence type="ECO:0000313" key="2">
    <source>
        <dbReference type="EMBL" id="SOY32344.1"/>
    </source>
</evidence>
<dbReference type="Proteomes" id="UP000236311">
    <property type="component" value="Unassembled WGS sequence"/>
</dbReference>
<feature type="coiled-coil region" evidence="1">
    <location>
        <begin position="5"/>
        <end position="42"/>
    </location>
</feature>